<gene>
    <name evidence="2" type="ORF">E3Q22_03225</name>
</gene>
<proteinExistence type="inferred from homology"/>
<dbReference type="InterPro" id="IPR001619">
    <property type="entry name" value="Sec1-like"/>
</dbReference>
<sequence length="623" mass="70116">MNVIEAVNNYINKLVNEVKGMKVLLLDDSTTSYLSAVTTQTQLLSSEVYLTDRVENLNRERISHLKCIVYLSPTANSIKYLSSELSNPKYQEYFLYFSNTLTKQQIEQLAESDQYSVVRECQELFADYLALLPNLFSLGFRPTKDNLWSDTPNTWNRDCLDSTMKSLSALLLSLKRKPLIRYEKMSDLAKTLAESVSTTIDTESQLFDFRLTQSQPVLLICDRRNDPVTPLLTQWTYQAMVHDLIGLDNGKVDLSQAPNIQPQQKQLILSVTNDNDSFYTNNLFANFGDLGANVKQYVSEYQTATTGKGTTADNIQTISDMKKFIESYPEMRKLGSNVSKHVSLIGELSRLVDEKKLLQVSELEQSLASNESHSSDLRAVREMIDSPDIPQESKVRIAILYALRYQKLASNAITAVVGQLLQQGVPQHRVALIYVMLNLAGADKRQDDLFMNDNFFSRGRSALKGLQGVENVYTQHTPHLSETVDLLLKGRLREGSYPGVNADGGSLNQRPQEVIVFMIGGTTYEEARSMALLNETMAREGSPTRVLLGGHTVLNSTQFLDMLAEAATHFPPSVYSAPPSSQNQNQLFAVSEMDQMLDPERMASAAKSWMQRVREDIEDRIMI</sequence>
<comment type="similarity">
    <text evidence="1">Belongs to the STXBP/unc-18/SEC1 family.</text>
</comment>
<dbReference type="EMBL" id="SPRC01000038">
    <property type="protein sequence ID" value="TIB77112.1"/>
    <property type="molecule type" value="Genomic_DNA"/>
</dbReference>
<comment type="caution">
    <text evidence="2">The sequence shown here is derived from an EMBL/GenBank/DDBJ whole genome shotgun (WGS) entry which is preliminary data.</text>
</comment>
<dbReference type="PIRSF" id="PIRSF005715">
    <property type="entry name" value="VPS45_Sec1"/>
    <property type="match status" value="1"/>
</dbReference>
<dbReference type="Gene3D" id="3.40.50.1910">
    <property type="match status" value="1"/>
</dbReference>
<dbReference type="InterPro" id="IPR036045">
    <property type="entry name" value="Sec1-like_sf"/>
</dbReference>
<dbReference type="Proteomes" id="UP000310685">
    <property type="component" value="Unassembled WGS sequence"/>
</dbReference>
<accession>A0A4T0PX60</accession>
<evidence type="ECO:0000313" key="2">
    <source>
        <dbReference type="EMBL" id="TIB77112.1"/>
    </source>
</evidence>
<dbReference type="InterPro" id="IPR043154">
    <property type="entry name" value="Sec-1-like_dom1"/>
</dbReference>
<dbReference type="Gene3D" id="3.90.830.10">
    <property type="entry name" value="Syntaxin Binding Protein 1, Chain A, domain 2"/>
    <property type="match status" value="1"/>
</dbReference>
<dbReference type="SUPFAM" id="SSF56815">
    <property type="entry name" value="Sec1/munc18-like (SM) proteins"/>
    <property type="match status" value="1"/>
</dbReference>
<dbReference type="AlphaFoldDB" id="A0A4T0PX60"/>
<evidence type="ECO:0000256" key="1">
    <source>
        <dbReference type="ARBA" id="ARBA00009884"/>
    </source>
</evidence>
<reference evidence="2 3" key="1">
    <citation type="submission" date="2019-03" db="EMBL/GenBank/DDBJ databases">
        <title>Sequencing 25 genomes of Wallemia mellicola.</title>
        <authorList>
            <person name="Gostincar C."/>
        </authorList>
    </citation>
    <scope>NUCLEOTIDE SEQUENCE [LARGE SCALE GENOMIC DNA]</scope>
    <source>
        <strain evidence="2 3">EXF-6152</strain>
    </source>
</reference>
<dbReference type="PANTHER" id="PTHR11679">
    <property type="entry name" value="VESICLE PROTEIN SORTING-ASSOCIATED"/>
    <property type="match status" value="1"/>
</dbReference>
<dbReference type="InterPro" id="IPR043127">
    <property type="entry name" value="Sec-1-like_dom3a"/>
</dbReference>
<dbReference type="Pfam" id="PF00995">
    <property type="entry name" value="Sec1"/>
    <property type="match status" value="1"/>
</dbReference>
<name>A0A4T0PX60_9BASI</name>
<dbReference type="Gene3D" id="3.40.50.2060">
    <property type="match status" value="1"/>
</dbReference>
<organism evidence="2 3">
    <name type="scientific">Wallemia mellicola</name>
    <dbReference type="NCBI Taxonomy" id="1708541"/>
    <lineage>
        <taxon>Eukaryota</taxon>
        <taxon>Fungi</taxon>
        <taxon>Dikarya</taxon>
        <taxon>Basidiomycota</taxon>
        <taxon>Wallemiomycotina</taxon>
        <taxon>Wallemiomycetes</taxon>
        <taxon>Wallemiales</taxon>
        <taxon>Wallemiaceae</taxon>
        <taxon>Wallemia</taxon>
    </lineage>
</organism>
<dbReference type="GO" id="GO:0016192">
    <property type="term" value="P:vesicle-mediated transport"/>
    <property type="evidence" value="ECO:0007669"/>
    <property type="project" value="InterPro"/>
</dbReference>
<evidence type="ECO:0000313" key="3">
    <source>
        <dbReference type="Proteomes" id="UP000310685"/>
    </source>
</evidence>
<dbReference type="InterPro" id="IPR027482">
    <property type="entry name" value="Sec1-like_dom2"/>
</dbReference>
<dbReference type="Gene3D" id="1.25.40.60">
    <property type="match status" value="1"/>
</dbReference>
<protein>
    <submittedName>
        <fullName evidence="2">Sec1-like protein</fullName>
    </submittedName>
</protein>